<name>A0A182ISI3_ANOAO</name>
<evidence type="ECO:0000256" key="2">
    <source>
        <dbReference type="ARBA" id="ARBA00022679"/>
    </source>
</evidence>
<feature type="binding site" evidence="9">
    <location>
        <begin position="19"/>
        <end position="26"/>
    </location>
    <ligand>
        <name>ATP</name>
        <dbReference type="ChEBI" id="CHEBI:30616"/>
    </ligand>
</feature>
<dbReference type="InterPro" id="IPR000719">
    <property type="entry name" value="Prot_kinase_dom"/>
</dbReference>
<dbReference type="GO" id="GO:0007169">
    <property type="term" value="P:cell surface receptor protein tyrosine kinase signaling pathway"/>
    <property type="evidence" value="ECO:0007669"/>
    <property type="project" value="TreeGrafter"/>
</dbReference>
<feature type="binding site" evidence="9">
    <location>
        <position position="46"/>
    </location>
    <ligand>
        <name>ATP</name>
        <dbReference type="ChEBI" id="CHEBI:30616"/>
    </ligand>
</feature>
<evidence type="ECO:0000256" key="1">
    <source>
        <dbReference type="ARBA" id="ARBA00004167"/>
    </source>
</evidence>
<dbReference type="InterPro" id="IPR017441">
    <property type="entry name" value="Protein_kinase_ATP_BS"/>
</dbReference>
<evidence type="ECO:0000256" key="10">
    <source>
        <dbReference type="PIRSR" id="PIRSR000615-3"/>
    </source>
</evidence>
<keyword evidence="10" id="KW-0460">Magnesium</keyword>
<feature type="binding site" evidence="9">
    <location>
        <position position="178"/>
    </location>
    <ligand>
        <name>ATP</name>
        <dbReference type="ChEBI" id="CHEBI:30616"/>
    </ligand>
</feature>
<evidence type="ECO:0000256" key="6">
    <source>
        <dbReference type="ARBA" id="ARBA00023137"/>
    </source>
</evidence>
<dbReference type="GO" id="GO:0043235">
    <property type="term" value="C:receptor complex"/>
    <property type="evidence" value="ECO:0007669"/>
    <property type="project" value="TreeGrafter"/>
</dbReference>
<dbReference type="GO" id="GO:0004714">
    <property type="term" value="F:transmembrane receptor protein tyrosine kinase activity"/>
    <property type="evidence" value="ECO:0007669"/>
    <property type="project" value="UniProtKB-EC"/>
</dbReference>
<dbReference type="PANTHER" id="PTHR24416:SF600">
    <property type="entry name" value="PDGF- AND VEGF-RECEPTOR RELATED, ISOFORM J"/>
    <property type="match status" value="1"/>
</dbReference>
<dbReference type="Pfam" id="PF07714">
    <property type="entry name" value="PK_Tyr_Ser-Thr"/>
    <property type="match status" value="1"/>
</dbReference>
<evidence type="ECO:0000256" key="4">
    <source>
        <dbReference type="ARBA" id="ARBA00022777"/>
    </source>
</evidence>
<dbReference type="InterPro" id="IPR050122">
    <property type="entry name" value="RTK"/>
</dbReference>
<dbReference type="InterPro" id="IPR011009">
    <property type="entry name" value="Kinase-like_dom_sf"/>
</dbReference>
<evidence type="ECO:0000256" key="3">
    <source>
        <dbReference type="ARBA" id="ARBA00022741"/>
    </source>
</evidence>
<proteinExistence type="predicted"/>
<dbReference type="STRING" id="41427.A0A182ISI3"/>
<dbReference type="GO" id="GO:0005524">
    <property type="term" value="F:ATP binding"/>
    <property type="evidence" value="ECO:0007669"/>
    <property type="project" value="UniProtKB-UniRule"/>
</dbReference>
<dbReference type="VEuPathDB" id="VectorBase:AATE004652"/>
<dbReference type="Gene3D" id="3.30.200.20">
    <property type="entry name" value="Phosphorylase Kinase, domain 1"/>
    <property type="match status" value="1"/>
</dbReference>
<feature type="active site" description="Proton acceptor" evidence="8">
    <location>
        <position position="174"/>
    </location>
</feature>
<evidence type="ECO:0000256" key="8">
    <source>
        <dbReference type="PIRSR" id="PIRSR000615-1"/>
    </source>
</evidence>
<dbReference type="PROSITE" id="PS00109">
    <property type="entry name" value="PROTEIN_KINASE_TYR"/>
    <property type="match status" value="1"/>
</dbReference>
<feature type="binding site" evidence="10">
    <location>
        <position position="179"/>
    </location>
    <ligand>
        <name>Mg(2+)</name>
        <dbReference type="ChEBI" id="CHEBI:18420"/>
    </ligand>
</feature>
<dbReference type="PANTHER" id="PTHR24416">
    <property type="entry name" value="TYROSINE-PROTEIN KINASE RECEPTOR"/>
    <property type="match status" value="1"/>
</dbReference>
<dbReference type="PIRSF" id="PIRSF000615">
    <property type="entry name" value="TyrPK_CSF1-R"/>
    <property type="match status" value="1"/>
</dbReference>
<dbReference type="GO" id="GO:0005886">
    <property type="term" value="C:plasma membrane"/>
    <property type="evidence" value="ECO:0007669"/>
    <property type="project" value="TreeGrafter"/>
</dbReference>
<comment type="catalytic activity">
    <reaction evidence="7">
        <text>L-tyrosyl-[protein] + ATP = O-phospho-L-tyrosyl-[protein] + ADP + H(+)</text>
        <dbReference type="Rhea" id="RHEA:10596"/>
        <dbReference type="Rhea" id="RHEA-COMP:10136"/>
        <dbReference type="Rhea" id="RHEA-COMP:20101"/>
        <dbReference type="ChEBI" id="CHEBI:15378"/>
        <dbReference type="ChEBI" id="CHEBI:30616"/>
        <dbReference type="ChEBI" id="CHEBI:46858"/>
        <dbReference type="ChEBI" id="CHEBI:61978"/>
        <dbReference type="ChEBI" id="CHEBI:456216"/>
        <dbReference type="EC" id="2.7.10.1"/>
    </reaction>
</comment>
<dbReference type="FunFam" id="1.10.510.10:FF:000554">
    <property type="entry name" value="Predicted protein"/>
    <property type="match status" value="1"/>
</dbReference>
<dbReference type="InterPro" id="IPR008266">
    <property type="entry name" value="Tyr_kinase_AS"/>
</dbReference>
<keyword evidence="3 9" id="KW-0547">Nucleotide-binding</keyword>
<evidence type="ECO:0000256" key="9">
    <source>
        <dbReference type="PIRSR" id="PIRSR000615-2"/>
    </source>
</evidence>
<dbReference type="GO" id="GO:0046872">
    <property type="term" value="F:metal ion binding"/>
    <property type="evidence" value="ECO:0007669"/>
    <property type="project" value="UniProtKB-KW"/>
</dbReference>
<dbReference type="PROSITE" id="PS00107">
    <property type="entry name" value="PROTEIN_KINASE_ATP"/>
    <property type="match status" value="1"/>
</dbReference>
<reference evidence="12" key="1">
    <citation type="submission" date="2022-08" db="UniProtKB">
        <authorList>
            <consortium name="EnsemblMetazoa"/>
        </authorList>
    </citation>
    <scope>IDENTIFICATION</scope>
    <source>
        <strain evidence="12">EBRO</strain>
    </source>
</reference>
<dbReference type="PRINTS" id="PR00109">
    <property type="entry name" value="TYRKINASE"/>
</dbReference>
<dbReference type="SUPFAM" id="SSF56112">
    <property type="entry name" value="Protein kinase-like (PK-like)"/>
    <property type="match status" value="1"/>
</dbReference>
<evidence type="ECO:0000313" key="12">
    <source>
        <dbReference type="EnsemblMetazoa" id="AATE004652-PA.1"/>
    </source>
</evidence>
<dbReference type="AlphaFoldDB" id="A0A182ISI3"/>
<keyword evidence="6" id="KW-0829">Tyrosine-protein kinase</keyword>
<comment type="subcellular location">
    <subcellularLocation>
        <location evidence="1">Membrane</location>
        <topology evidence="1">Single-pass membrane protein</topology>
    </subcellularLocation>
</comment>
<dbReference type="PROSITE" id="PS50011">
    <property type="entry name" value="PROTEIN_KINASE_DOM"/>
    <property type="match status" value="1"/>
</dbReference>
<evidence type="ECO:0000256" key="5">
    <source>
        <dbReference type="ARBA" id="ARBA00022840"/>
    </source>
</evidence>
<protein>
    <submittedName>
        <fullName evidence="12">Uncharacterized protein</fullName>
    </submittedName>
</protein>
<keyword evidence="4" id="KW-0418">Kinase</keyword>
<sequence>MPSEYEFSRDRLKFGRKLGEGEYGIVVHAQAENILVDEPLTTVAVKKLKHCKSEAVMRMLVSELKVMVEVGQHLNVVNFLGAVTQTIRKQDLMIIMEYCERGNLLDFIRNNNSNFVDCKDDMDGGWAAQQIEFSKRSRNESNAISFQTTDLIWWAAQIAYGMAYLASRNVLHGDLAARNVLLCERNVAKICDFGLARTMSRAACYKKKSNDPLPIKWLAIESLSEKLFSVKSDVWAYGVLLWELFALGTSPYPSIDVNDLYDLLQRGYRMDKPDYASEKIYDIMKSCWCCSRKLRPTFDALAETFDHMMSPDLRRLYTINGFLFHCICP</sequence>
<keyword evidence="5 9" id="KW-0067">ATP-binding</keyword>
<feature type="site" description="Important for interaction with phosphotyrosine-binding proteins" evidence="11">
    <location>
        <position position="317"/>
    </location>
</feature>
<dbReference type="EnsemblMetazoa" id="AATE004652-RA">
    <property type="protein sequence ID" value="AATE004652-PA.1"/>
    <property type="gene ID" value="AATE004652"/>
</dbReference>
<dbReference type="Gene3D" id="1.10.510.10">
    <property type="entry name" value="Transferase(Phosphotransferase) domain 1"/>
    <property type="match status" value="1"/>
</dbReference>
<feature type="binding site" evidence="10">
    <location>
        <position position="192"/>
    </location>
    <ligand>
        <name>Mg(2+)</name>
        <dbReference type="ChEBI" id="CHEBI:18420"/>
    </ligand>
</feature>
<accession>A0A182ISI3</accession>
<keyword evidence="10" id="KW-0479">Metal-binding</keyword>
<dbReference type="InterPro" id="IPR001245">
    <property type="entry name" value="Ser-Thr/Tyr_kinase_cat_dom"/>
</dbReference>
<organism evidence="12">
    <name type="scientific">Anopheles atroparvus</name>
    <name type="common">European mosquito</name>
    <dbReference type="NCBI Taxonomy" id="41427"/>
    <lineage>
        <taxon>Eukaryota</taxon>
        <taxon>Metazoa</taxon>
        <taxon>Ecdysozoa</taxon>
        <taxon>Arthropoda</taxon>
        <taxon>Hexapoda</taxon>
        <taxon>Insecta</taxon>
        <taxon>Pterygota</taxon>
        <taxon>Neoptera</taxon>
        <taxon>Endopterygota</taxon>
        <taxon>Diptera</taxon>
        <taxon>Nematocera</taxon>
        <taxon>Culicoidea</taxon>
        <taxon>Culicidae</taxon>
        <taxon>Anophelinae</taxon>
        <taxon>Anopheles</taxon>
    </lineage>
</organism>
<evidence type="ECO:0000256" key="11">
    <source>
        <dbReference type="PIRSR" id="PIRSR000615-4"/>
    </source>
</evidence>
<evidence type="ECO:0000256" key="7">
    <source>
        <dbReference type="ARBA" id="ARBA00051243"/>
    </source>
</evidence>
<keyword evidence="2" id="KW-0808">Transferase</keyword>
<dbReference type="CDD" id="cd00192">
    <property type="entry name" value="PTKc"/>
    <property type="match status" value="1"/>
</dbReference>